<comment type="caution">
    <text evidence="1">The sequence shown here is derived from an EMBL/GenBank/DDBJ whole genome shotgun (WGS) entry which is preliminary data.</text>
</comment>
<evidence type="ECO:0000313" key="1">
    <source>
        <dbReference type="EMBL" id="CAK5126153.1"/>
    </source>
</evidence>
<organism evidence="1 2">
    <name type="scientific">Meloidogyne enterolobii</name>
    <name type="common">Root-knot nematode worm</name>
    <name type="synonym">Meloidogyne mayaguensis</name>
    <dbReference type="NCBI Taxonomy" id="390850"/>
    <lineage>
        <taxon>Eukaryota</taxon>
        <taxon>Metazoa</taxon>
        <taxon>Ecdysozoa</taxon>
        <taxon>Nematoda</taxon>
        <taxon>Chromadorea</taxon>
        <taxon>Rhabditida</taxon>
        <taxon>Tylenchina</taxon>
        <taxon>Tylenchomorpha</taxon>
        <taxon>Tylenchoidea</taxon>
        <taxon>Meloidogynidae</taxon>
        <taxon>Meloidogyninae</taxon>
        <taxon>Meloidogyne</taxon>
    </lineage>
</organism>
<dbReference type="Proteomes" id="UP001497535">
    <property type="component" value="Unassembled WGS sequence"/>
</dbReference>
<proteinExistence type="predicted"/>
<dbReference type="EMBL" id="CAVMJV010000222">
    <property type="protein sequence ID" value="CAK5126153.1"/>
    <property type="molecule type" value="Genomic_DNA"/>
</dbReference>
<accession>A0ACB1B6V9</accession>
<reference evidence="1" key="1">
    <citation type="submission" date="2023-11" db="EMBL/GenBank/DDBJ databases">
        <authorList>
            <person name="Poullet M."/>
        </authorList>
    </citation>
    <scope>NUCLEOTIDE SEQUENCE</scope>
    <source>
        <strain evidence="1">E1834</strain>
    </source>
</reference>
<protein>
    <submittedName>
        <fullName evidence="1">Uncharacterized protein</fullName>
    </submittedName>
</protein>
<keyword evidence="2" id="KW-1185">Reference proteome</keyword>
<gene>
    <name evidence="1" type="ORF">MENTE1834_LOCUS48208</name>
</gene>
<evidence type="ECO:0000313" key="2">
    <source>
        <dbReference type="Proteomes" id="UP001497535"/>
    </source>
</evidence>
<name>A0ACB1B6V9_MELEN</name>
<sequence>MSDFDPKYFSREEIKQFGTILERLREFEKSVAQTLRKMESKIEEIDKAEIKNKNSITATKGNITKLGNKIMGRIVEIERVLKIDENLDDSNSGDEFQETNDEPEVRISDPFLNNGVYVGNFDGRVVFGNYRVNRTTKNTPPSILSFRTS</sequence>